<evidence type="ECO:0000256" key="5">
    <source>
        <dbReference type="PIRSR" id="PIRSR602401-1"/>
    </source>
</evidence>
<dbReference type="GO" id="GO:0008395">
    <property type="term" value="F:steroid hydroxylase activity"/>
    <property type="evidence" value="ECO:0000318"/>
    <property type="project" value="GO_Central"/>
</dbReference>
<keyword evidence="7" id="KW-0812">Transmembrane</keyword>
<dbReference type="GO" id="GO:0006082">
    <property type="term" value="P:organic acid metabolic process"/>
    <property type="evidence" value="ECO:0000318"/>
    <property type="project" value="GO_Central"/>
</dbReference>
<dbReference type="InterPro" id="IPR050182">
    <property type="entry name" value="Cytochrome_P450_fam2"/>
</dbReference>
<dbReference type="GeneTree" id="ENSGT00940000167749"/>
<dbReference type="Ensembl" id="ENSCINT00000018706.3">
    <property type="protein sequence ID" value="ENSCINP00000018706.3"/>
    <property type="gene ID" value="ENSCING00000009201.3"/>
</dbReference>
<evidence type="ECO:0000256" key="2">
    <source>
        <dbReference type="ARBA" id="ARBA00010617"/>
    </source>
</evidence>
<keyword evidence="4 5" id="KW-0408">Iron</keyword>
<dbReference type="GO" id="GO:0005506">
    <property type="term" value="F:iron ion binding"/>
    <property type="evidence" value="ECO:0007669"/>
    <property type="project" value="InterPro"/>
</dbReference>
<accession>A0A1W2WDY4</accession>
<evidence type="ECO:0000256" key="3">
    <source>
        <dbReference type="ARBA" id="ARBA00022723"/>
    </source>
</evidence>
<dbReference type="PANTHER" id="PTHR24300">
    <property type="entry name" value="CYTOCHROME P450 508A4-RELATED"/>
    <property type="match status" value="1"/>
</dbReference>
<evidence type="ECO:0000256" key="7">
    <source>
        <dbReference type="SAM" id="Phobius"/>
    </source>
</evidence>
<dbReference type="RefSeq" id="XP_002129285.1">
    <property type="nucleotide sequence ID" value="XM_002129249.4"/>
</dbReference>
<dbReference type="Pfam" id="PF00067">
    <property type="entry name" value="p450"/>
    <property type="match status" value="1"/>
</dbReference>
<evidence type="ECO:0000256" key="4">
    <source>
        <dbReference type="ARBA" id="ARBA00023004"/>
    </source>
</evidence>
<dbReference type="HOGENOM" id="CLU_001570_22_0_1"/>
<dbReference type="InterPro" id="IPR036396">
    <property type="entry name" value="Cyt_P450_sf"/>
</dbReference>
<keyword evidence="5 6" id="KW-0349">Heme</keyword>
<protein>
    <submittedName>
        <fullName evidence="8">Cytochrome P450 2J6-like</fullName>
    </submittedName>
</protein>
<accession>F6WNP2</accession>
<dbReference type="GO" id="GO:0020037">
    <property type="term" value="F:heme binding"/>
    <property type="evidence" value="ECO:0000318"/>
    <property type="project" value="GO_Central"/>
</dbReference>
<evidence type="ECO:0000256" key="1">
    <source>
        <dbReference type="ARBA" id="ARBA00001971"/>
    </source>
</evidence>
<reference evidence="8" key="3">
    <citation type="submission" date="2025-08" db="UniProtKB">
        <authorList>
            <consortium name="Ensembl"/>
        </authorList>
    </citation>
    <scope>IDENTIFICATION</scope>
</reference>
<dbReference type="AlphaFoldDB" id="F6WNP2"/>
<dbReference type="GO" id="GO:0006805">
    <property type="term" value="P:xenobiotic metabolic process"/>
    <property type="evidence" value="ECO:0000318"/>
    <property type="project" value="GO_Central"/>
</dbReference>
<dbReference type="PRINTS" id="PR00385">
    <property type="entry name" value="P450"/>
</dbReference>
<evidence type="ECO:0000313" key="8">
    <source>
        <dbReference type="Ensembl" id="ENSCINP00000018706.3"/>
    </source>
</evidence>
<proteinExistence type="inferred from homology"/>
<keyword evidence="9" id="KW-1185">Reference proteome</keyword>
<sequence length="504" mass="57598">MEMETVLGLITIGNVTTILLAVVTVYITRCISKMIFFPPGFPPGERGLPFLGVLPYLGEHPHNVLKEWSYKHGDIMAIKLGTTNAVIVSSQSTLNEVFVKRASAISDRFTNEFFTQILLHRGIFNSAYTERLKIQRKFVHQALHRNLINNKTPEERINEEIQYFIREIHSQDGKPFHAHHMLLSSVTNVICSIVLGKRFEYNDKWFTKIMSCIVESLAHSGPSFLLPISIYPWLIHFPPFRRINVRFRKSFATFAELIQQDIDEHKSSFDENNLRDLIDAFLFEMKKEGHHSSFDELQLCVIVRELLLAGNETTGSQIAWLLLALMHFPKWQDRIHREIVDNIGENGVLKLDDRKKLPCTCAFIQETLRLHSIGSLNAPHKVSRDTEVKGYKIPAGTMVMSNVFAIHTDPKVWTDPETFDPSRHLNEVGSFINSSKMSPFSLGPRQCIGKTIAENKMFLYFGNICQKFRIVSETPTPITLHEGQSGFVFSPKEHKVIAIAYSSK</sequence>
<dbReference type="GO" id="GO:0008202">
    <property type="term" value="P:steroid metabolic process"/>
    <property type="evidence" value="ECO:0000318"/>
    <property type="project" value="GO_Central"/>
</dbReference>
<reference evidence="8" key="2">
    <citation type="journal article" date="2008" name="Genome Biol.">
        <title>Improved genome assembly and evidence-based global gene model set for the chordate Ciona intestinalis: new insight into intron and operon populations.</title>
        <authorList>
            <person name="Satou Y."/>
            <person name="Mineta K."/>
            <person name="Ogasawara M."/>
            <person name="Sasakura Y."/>
            <person name="Shoguchi E."/>
            <person name="Ueno K."/>
            <person name="Yamada L."/>
            <person name="Matsumoto J."/>
            <person name="Wasserscheid J."/>
            <person name="Dewar K."/>
            <person name="Wiley G.B."/>
            <person name="Macmil S.L."/>
            <person name="Roe B.A."/>
            <person name="Zeller R.W."/>
            <person name="Hastings K.E."/>
            <person name="Lemaire P."/>
            <person name="Lindquist E."/>
            <person name="Endo T."/>
            <person name="Hotta K."/>
            <person name="Inaba K."/>
        </authorList>
    </citation>
    <scope>NUCLEOTIDE SEQUENCE [LARGE SCALE GENOMIC DNA]</scope>
    <source>
        <strain evidence="8">wild type</strain>
    </source>
</reference>
<dbReference type="GO" id="GO:0005737">
    <property type="term" value="C:cytoplasm"/>
    <property type="evidence" value="ECO:0000318"/>
    <property type="project" value="GO_Central"/>
</dbReference>
<dbReference type="InterPro" id="IPR017972">
    <property type="entry name" value="Cyt_P450_CS"/>
</dbReference>
<comment type="similarity">
    <text evidence="2 6">Belongs to the cytochrome P450 family.</text>
</comment>
<dbReference type="PRINTS" id="PR00463">
    <property type="entry name" value="EP450I"/>
</dbReference>
<keyword evidence="7" id="KW-1133">Transmembrane helix</keyword>
<dbReference type="Proteomes" id="UP000008144">
    <property type="component" value="Chromosome 5"/>
</dbReference>
<keyword evidence="7" id="KW-0472">Membrane</keyword>
<comment type="cofactor">
    <cofactor evidence="1 5">
        <name>heme</name>
        <dbReference type="ChEBI" id="CHEBI:30413"/>
    </cofactor>
</comment>
<reference evidence="9" key="1">
    <citation type="journal article" date="2002" name="Science">
        <title>The draft genome of Ciona intestinalis: insights into chordate and vertebrate origins.</title>
        <authorList>
            <person name="Dehal P."/>
            <person name="Satou Y."/>
            <person name="Campbell R.K."/>
            <person name="Chapman J."/>
            <person name="Degnan B."/>
            <person name="De Tomaso A."/>
            <person name="Davidson B."/>
            <person name="Di Gregorio A."/>
            <person name="Gelpke M."/>
            <person name="Goodstein D.M."/>
            <person name="Harafuji N."/>
            <person name="Hastings K.E."/>
            <person name="Ho I."/>
            <person name="Hotta K."/>
            <person name="Huang W."/>
            <person name="Kawashima T."/>
            <person name="Lemaire P."/>
            <person name="Martinez D."/>
            <person name="Meinertzhagen I.A."/>
            <person name="Necula S."/>
            <person name="Nonaka M."/>
            <person name="Putnam N."/>
            <person name="Rash S."/>
            <person name="Saiga H."/>
            <person name="Satake M."/>
            <person name="Terry A."/>
            <person name="Yamada L."/>
            <person name="Wang H.G."/>
            <person name="Awazu S."/>
            <person name="Azumi K."/>
            <person name="Boore J."/>
            <person name="Branno M."/>
            <person name="Chin-Bow S."/>
            <person name="DeSantis R."/>
            <person name="Doyle S."/>
            <person name="Francino P."/>
            <person name="Keys D.N."/>
            <person name="Haga S."/>
            <person name="Hayashi H."/>
            <person name="Hino K."/>
            <person name="Imai K.S."/>
            <person name="Inaba K."/>
            <person name="Kano S."/>
            <person name="Kobayashi K."/>
            <person name="Kobayashi M."/>
            <person name="Lee B.I."/>
            <person name="Makabe K.W."/>
            <person name="Manohar C."/>
            <person name="Matassi G."/>
            <person name="Medina M."/>
            <person name="Mochizuki Y."/>
            <person name="Mount S."/>
            <person name="Morishita T."/>
            <person name="Miura S."/>
            <person name="Nakayama A."/>
            <person name="Nishizaka S."/>
            <person name="Nomoto H."/>
            <person name="Ohta F."/>
            <person name="Oishi K."/>
            <person name="Rigoutsos I."/>
            <person name="Sano M."/>
            <person name="Sasaki A."/>
            <person name="Sasakura Y."/>
            <person name="Shoguchi E."/>
            <person name="Shin-i T."/>
            <person name="Spagnuolo A."/>
            <person name="Stainier D."/>
            <person name="Suzuki M.M."/>
            <person name="Tassy O."/>
            <person name="Takatori N."/>
            <person name="Tokuoka M."/>
            <person name="Yagi K."/>
            <person name="Yoshizaki F."/>
            <person name="Wada S."/>
            <person name="Zhang C."/>
            <person name="Hyatt P.D."/>
            <person name="Larimer F."/>
            <person name="Detter C."/>
            <person name="Doggett N."/>
            <person name="Glavina T."/>
            <person name="Hawkins T."/>
            <person name="Richardson P."/>
            <person name="Lucas S."/>
            <person name="Kohara Y."/>
            <person name="Levine M."/>
            <person name="Satoh N."/>
            <person name="Rokhsar D.S."/>
        </authorList>
    </citation>
    <scope>NUCLEOTIDE SEQUENCE [LARGE SCALE GENOMIC DNA]</scope>
</reference>
<organism evidence="8 9">
    <name type="scientific">Ciona intestinalis</name>
    <name type="common">Transparent sea squirt</name>
    <name type="synonym">Ascidia intestinalis</name>
    <dbReference type="NCBI Taxonomy" id="7719"/>
    <lineage>
        <taxon>Eukaryota</taxon>
        <taxon>Metazoa</taxon>
        <taxon>Chordata</taxon>
        <taxon>Tunicata</taxon>
        <taxon>Ascidiacea</taxon>
        <taxon>Phlebobranchia</taxon>
        <taxon>Cionidae</taxon>
        <taxon>Ciona</taxon>
    </lineage>
</organism>
<dbReference type="KEGG" id="cin:100182785"/>
<dbReference type="STRING" id="7719.ENSCINP00000018706"/>
<dbReference type="GO" id="GO:0016712">
    <property type="term" value="F:oxidoreductase activity, acting on paired donors, with incorporation or reduction of molecular oxygen, reduced flavin or flavoprotein as one donor, and incorporation of one atom of oxygen"/>
    <property type="evidence" value="ECO:0000318"/>
    <property type="project" value="GO_Central"/>
</dbReference>
<evidence type="ECO:0000313" key="9">
    <source>
        <dbReference type="Proteomes" id="UP000008144"/>
    </source>
</evidence>
<dbReference type="PROSITE" id="PS00086">
    <property type="entry name" value="CYTOCHROME_P450"/>
    <property type="match status" value="1"/>
</dbReference>
<gene>
    <name evidence="8" type="primary">LOC100182785</name>
</gene>
<dbReference type="InterPro" id="IPR002401">
    <property type="entry name" value="Cyt_P450_E_grp-I"/>
</dbReference>
<dbReference type="InParanoid" id="F6WNP2"/>
<keyword evidence="3 5" id="KW-0479">Metal-binding</keyword>
<feature type="transmembrane region" description="Helical" evidence="7">
    <location>
        <begin position="6"/>
        <end position="27"/>
    </location>
</feature>
<dbReference type="PANTHER" id="PTHR24300:SF397">
    <property type="entry name" value="CYTOCHROME P450 2U1"/>
    <property type="match status" value="1"/>
</dbReference>
<dbReference type="SMR" id="F6WNP2"/>
<keyword evidence="6" id="KW-0560">Oxidoreductase</keyword>
<dbReference type="SUPFAM" id="SSF48264">
    <property type="entry name" value="Cytochrome P450"/>
    <property type="match status" value="1"/>
</dbReference>
<evidence type="ECO:0000256" key="6">
    <source>
        <dbReference type="RuleBase" id="RU000461"/>
    </source>
</evidence>
<dbReference type="OrthoDB" id="1055148at2759"/>
<name>F6WNP2_CIOIN</name>
<dbReference type="InterPro" id="IPR001128">
    <property type="entry name" value="Cyt_P450"/>
</dbReference>
<dbReference type="FunFam" id="1.10.630.10:FF:000094">
    <property type="entry name" value="cytochrome P450 2J6-like"/>
    <property type="match status" value="1"/>
</dbReference>
<reference evidence="8" key="4">
    <citation type="submission" date="2025-09" db="UniProtKB">
        <authorList>
            <consortium name="Ensembl"/>
        </authorList>
    </citation>
    <scope>IDENTIFICATION</scope>
</reference>
<dbReference type="OMA" id="YFGNICQ"/>
<feature type="binding site" description="axial binding residue" evidence="5">
    <location>
        <position position="447"/>
    </location>
    <ligand>
        <name>heme</name>
        <dbReference type="ChEBI" id="CHEBI:30413"/>
    </ligand>
    <ligandPart>
        <name>Fe</name>
        <dbReference type="ChEBI" id="CHEBI:18248"/>
    </ligandPart>
</feature>
<dbReference type="Gene3D" id="1.10.630.10">
    <property type="entry name" value="Cytochrome P450"/>
    <property type="match status" value="1"/>
</dbReference>
<dbReference type="GeneID" id="100182785"/>
<dbReference type="EMBL" id="EAAA01002226">
    <property type="status" value="NOT_ANNOTATED_CDS"/>
    <property type="molecule type" value="Genomic_DNA"/>
</dbReference>
<keyword evidence="6" id="KW-0503">Monooxygenase</keyword>